<dbReference type="AlphaFoldDB" id="A0A8A1MDP7"/>
<sequence length="144" mass="14828">MKPLSSLFSRSSDAKAATQVAPASSASTAVPSHSGSVIEAEKETASPQDEALASQMMASLDEKTAPEVQTCPRDEEVSTSQVPAGPDEETPLDTQQATDGQEVSSETIEDGDSGGITYLSGFSLVIVVTGLCLAVFLVALTTAY</sequence>
<evidence type="ECO:0000256" key="1">
    <source>
        <dbReference type="SAM" id="MobiDB-lite"/>
    </source>
</evidence>
<protein>
    <submittedName>
        <fullName evidence="3">Major facilitator superfamily transporter</fullName>
    </submittedName>
</protein>
<evidence type="ECO:0000313" key="3">
    <source>
        <dbReference type="EMBL" id="QSS62277.1"/>
    </source>
</evidence>
<gene>
    <name evidence="3" type="ORF">I7I51_04454</name>
</gene>
<keyword evidence="2" id="KW-1133">Transmembrane helix</keyword>
<reference evidence="3" key="1">
    <citation type="submission" date="2021-01" db="EMBL/GenBank/DDBJ databases">
        <title>Chromosome-level genome assembly of a human fungal pathogen reveals clustering of transcriptionally co-regulated genes.</title>
        <authorList>
            <person name="Voorhies M."/>
            <person name="Cohen S."/>
            <person name="Shea T.P."/>
            <person name="Petrus S."/>
            <person name="Munoz J.F."/>
            <person name="Poplawski S."/>
            <person name="Goldman W.E."/>
            <person name="Michael T."/>
            <person name="Cuomo C.A."/>
            <person name="Sil A."/>
            <person name="Beyhan S."/>
        </authorList>
    </citation>
    <scope>NUCLEOTIDE SEQUENCE</scope>
    <source>
        <strain evidence="3">WU24</strain>
    </source>
</reference>
<feature type="compositionally biased region" description="Polar residues" evidence="1">
    <location>
        <begin position="92"/>
        <end position="106"/>
    </location>
</feature>
<dbReference type="VEuPathDB" id="FungiDB:I7I51_04454"/>
<evidence type="ECO:0000313" key="4">
    <source>
        <dbReference type="Proteomes" id="UP000663671"/>
    </source>
</evidence>
<dbReference type="EMBL" id="CP069111">
    <property type="protein sequence ID" value="QSS62277.1"/>
    <property type="molecule type" value="Genomic_DNA"/>
</dbReference>
<accession>A0A8A1MDP7</accession>
<keyword evidence="2" id="KW-0812">Transmembrane</keyword>
<feature type="region of interest" description="Disordered" evidence="1">
    <location>
        <begin position="1"/>
        <end position="112"/>
    </location>
</feature>
<feature type="compositionally biased region" description="Polar residues" evidence="1">
    <location>
        <begin position="1"/>
        <end position="11"/>
    </location>
</feature>
<feature type="transmembrane region" description="Helical" evidence="2">
    <location>
        <begin position="116"/>
        <end position="140"/>
    </location>
</feature>
<evidence type="ECO:0000256" key="2">
    <source>
        <dbReference type="SAM" id="Phobius"/>
    </source>
</evidence>
<organism evidence="3 4">
    <name type="scientific">Ajellomyces capsulatus</name>
    <name type="common">Darling's disease fungus</name>
    <name type="synonym">Histoplasma capsulatum</name>
    <dbReference type="NCBI Taxonomy" id="5037"/>
    <lineage>
        <taxon>Eukaryota</taxon>
        <taxon>Fungi</taxon>
        <taxon>Dikarya</taxon>
        <taxon>Ascomycota</taxon>
        <taxon>Pezizomycotina</taxon>
        <taxon>Eurotiomycetes</taxon>
        <taxon>Eurotiomycetidae</taxon>
        <taxon>Onygenales</taxon>
        <taxon>Ajellomycetaceae</taxon>
        <taxon>Histoplasma</taxon>
    </lineage>
</organism>
<feature type="compositionally biased region" description="Low complexity" evidence="1">
    <location>
        <begin position="16"/>
        <end position="36"/>
    </location>
</feature>
<name>A0A8A1MDP7_AJECA</name>
<keyword evidence="2" id="KW-0472">Membrane</keyword>
<dbReference type="OrthoDB" id="10021397at2759"/>
<proteinExistence type="predicted"/>
<dbReference type="Proteomes" id="UP000663671">
    <property type="component" value="Chromosome 5"/>
</dbReference>